<name>A0A1F5V5U1_9BACT</name>
<dbReference type="PANTHER" id="PTHR37814:SF1">
    <property type="entry name" value="MEMBRANE PROTEIN"/>
    <property type="match status" value="1"/>
</dbReference>
<feature type="transmembrane region" description="Helical" evidence="1">
    <location>
        <begin position="153"/>
        <end position="172"/>
    </location>
</feature>
<dbReference type="Proteomes" id="UP000178943">
    <property type="component" value="Unassembled WGS sequence"/>
</dbReference>
<feature type="transmembrane region" description="Helical" evidence="1">
    <location>
        <begin position="316"/>
        <end position="335"/>
    </location>
</feature>
<comment type="caution">
    <text evidence="2">The sequence shown here is derived from an EMBL/GenBank/DDBJ whole genome shotgun (WGS) entry which is preliminary data.</text>
</comment>
<evidence type="ECO:0000256" key="1">
    <source>
        <dbReference type="SAM" id="Phobius"/>
    </source>
</evidence>
<feature type="transmembrane region" description="Helical" evidence="1">
    <location>
        <begin position="225"/>
        <end position="252"/>
    </location>
</feature>
<keyword evidence="1" id="KW-0472">Membrane</keyword>
<protein>
    <submittedName>
        <fullName evidence="2">Uncharacterized protein</fullName>
    </submittedName>
</protein>
<evidence type="ECO:0000313" key="2">
    <source>
        <dbReference type="EMBL" id="OGF58770.1"/>
    </source>
</evidence>
<dbReference type="AlphaFoldDB" id="A0A1F5V5U1"/>
<dbReference type="EMBL" id="MFGW01000232">
    <property type="protein sequence ID" value="OGF58770.1"/>
    <property type="molecule type" value="Genomic_DNA"/>
</dbReference>
<keyword evidence="1" id="KW-1133">Transmembrane helix</keyword>
<feature type="transmembrane region" description="Helical" evidence="1">
    <location>
        <begin position="192"/>
        <end position="213"/>
    </location>
</feature>
<feature type="transmembrane region" description="Helical" evidence="1">
    <location>
        <begin position="341"/>
        <end position="364"/>
    </location>
</feature>
<feature type="transmembrane region" description="Helical" evidence="1">
    <location>
        <begin position="96"/>
        <end position="116"/>
    </location>
</feature>
<feature type="transmembrane region" description="Helical" evidence="1">
    <location>
        <begin position="40"/>
        <end position="63"/>
    </location>
</feature>
<evidence type="ECO:0000313" key="3">
    <source>
        <dbReference type="Proteomes" id="UP000178943"/>
    </source>
</evidence>
<dbReference type="Gene3D" id="1.20.1740.10">
    <property type="entry name" value="Amino acid/polyamine transporter I"/>
    <property type="match status" value="1"/>
</dbReference>
<feature type="transmembrane region" description="Helical" evidence="1">
    <location>
        <begin position="272"/>
        <end position="295"/>
    </location>
</feature>
<organism evidence="2 3">
    <name type="scientific">Candidatus Fischerbacteria bacterium RBG_13_37_8</name>
    <dbReference type="NCBI Taxonomy" id="1817863"/>
    <lineage>
        <taxon>Bacteria</taxon>
        <taxon>Candidatus Fischeribacteriota</taxon>
    </lineage>
</organism>
<reference evidence="2 3" key="1">
    <citation type="journal article" date="2016" name="Nat. Commun.">
        <title>Thousands of microbial genomes shed light on interconnected biogeochemical processes in an aquifer system.</title>
        <authorList>
            <person name="Anantharaman K."/>
            <person name="Brown C.T."/>
            <person name="Hug L.A."/>
            <person name="Sharon I."/>
            <person name="Castelle C.J."/>
            <person name="Probst A.J."/>
            <person name="Thomas B.C."/>
            <person name="Singh A."/>
            <person name="Wilkins M.J."/>
            <person name="Karaoz U."/>
            <person name="Brodie E.L."/>
            <person name="Williams K.H."/>
            <person name="Hubbard S.S."/>
            <person name="Banfield J.F."/>
        </authorList>
    </citation>
    <scope>NUCLEOTIDE SEQUENCE [LARGE SCALE GENOMIC DNA]</scope>
</reference>
<gene>
    <name evidence="2" type="ORF">A2Y62_09705</name>
</gene>
<proteinExistence type="predicted"/>
<accession>A0A1F5V5U1</accession>
<dbReference type="InterPro" id="IPR038728">
    <property type="entry name" value="YkvI-like"/>
</dbReference>
<sequence length="372" mass="40339">MNKKNIALPGAIGVAAVWFGSHAGAGFATGRQEVSYFVTFGYHAVWIGFFAMLVTGAAIYIALEIARIYKVYDYKNWLKILFAPYPTVPSVLWEIFYLYGAIVAAGAVIAGAADLVRQTLHIHYGIGVVIVAAILLLLTIFGSNLVRNASTGMAVFMIAAIIVVTLLGIKFSSANLSRVVAERETTAGFGTILWMAFIYGAFQSILVAPVISVAETLQTRKNNILAALLGTLVNGGMLILVCIMLLGFFPAISKENLPVYYVTTKLGISWLFALYTLILFFALISTGVGLIYGVIKRFEVAWTKGSGIFQSVHMRRCTICFLCMIVSTLVSLFGLTTIVNIGYYALGLIAIFLNIIPLFILAPLKLIQAKTP</sequence>
<dbReference type="PANTHER" id="PTHR37814">
    <property type="entry name" value="CONSERVED MEMBRANE PROTEIN"/>
    <property type="match status" value="1"/>
</dbReference>
<dbReference type="STRING" id="1817863.A2Y62_09705"/>
<feature type="transmembrane region" description="Helical" evidence="1">
    <location>
        <begin position="122"/>
        <end position="141"/>
    </location>
</feature>
<keyword evidence="1" id="KW-0812">Transmembrane</keyword>